<dbReference type="GO" id="GO:0007155">
    <property type="term" value="P:cell adhesion"/>
    <property type="evidence" value="ECO:0007669"/>
    <property type="project" value="UniProtKB-KW"/>
</dbReference>
<feature type="repeat" description="TSP type-3" evidence="10">
    <location>
        <begin position="565"/>
        <end position="600"/>
    </location>
</feature>
<evidence type="ECO:0000256" key="4">
    <source>
        <dbReference type="ARBA" id="ARBA00022737"/>
    </source>
</evidence>
<keyword evidence="6" id="KW-0130">Cell adhesion</keyword>
<feature type="coiled-coil region" evidence="11">
    <location>
        <begin position="225"/>
        <end position="252"/>
    </location>
</feature>
<feature type="domain" description="EGF-like" evidence="14">
    <location>
        <begin position="490"/>
        <end position="531"/>
    </location>
</feature>
<name>A0AAE0TCH8_9BIVA</name>
<organism evidence="16 17">
    <name type="scientific">Potamilus streckersoni</name>
    <dbReference type="NCBI Taxonomy" id="2493646"/>
    <lineage>
        <taxon>Eukaryota</taxon>
        <taxon>Metazoa</taxon>
        <taxon>Spiralia</taxon>
        <taxon>Lophotrochozoa</taxon>
        <taxon>Mollusca</taxon>
        <taxon>Bivalvia</taxon>
        <taxon>Autobranchia</taxon>
        <taxon>Heteroconchia</taxon>
        <taxon>Palaeoheterodonta</taxon>
        <taxon>Unionida</taxon>
        <taxon>Unionoidea</taxon>
        <taxon>Unionidae</taxon>
        <taxon>Ambleminae</taxon>
        <taxon>Lampsilini</taxon>
        <taxon>Potamilus</taxon>
    </lineage>
</organism>
<dbReference type="PANTHER" id="PTHR10199:SF100">
    <property type="entry name" value="THROMBOSPONDIN, ISOFORM A"/>
    <property type="match status" value="1"/>
</dbReference>
<reference evidence="16" key="3">
    <citation type="submission" date="2023-05" db="EMBL/GenBank/DDBJ databases">
        <authorList>
            <person name="Smith C.H."/>
        </authorList>
    </citation>
    <scope>NUCLEOTIDE SEQUENCE</scope>
    <source>
        <strain evidence="16">CHS0354</strain>
        <tissue evidence="16">Mantle</tissue>
    </source>
</reference>
<evidence type="ECO:0000256" key="3">
    <source>
        <dbReference type="ARBA" id="ARBA00022729"/>
    </source>
</evidence>
<evidence type="ECO:0000256" key="11">
    <source>
        <dbReference type="SAM" id="Coils"/>
    </source>
</evidence>
<evidence type="ECO:0000256" key="12">
    <source>
        <dbReference type="SAM" id="MobiDB-lite"/>
    </source>
</evidence>
<dbReference type="Proteomes" id="UP001195483">
    <property type="component" value="Unassembled WGS sequence"/>
</dbReference>
<dbReference type="InterPro" id="IPR024731">
    <property type="entry name" value="NELL2-like_EGF"/>
</dbReference>
<dbReference type="Pfam" id="PF07645">
    <property type="entry name" value="EGF_CA"/>
    <property type="match status" value="2"/>
</dbReference>
<dbReference type="SUPFAM" id="SSF103647">
    <property type="entry name" value="TSP type-3 repeat"/>
    <property type="match status" value="3"/>
</dbReference>
<dbReference type="InterPro" id="IPR000742">
    <property type="entry name" value="EGF"/>
</dbReference>
<feature type="region of interest" description="Disordered" evidence="12">
    <location>
        <begin position="556"/>
        <end position="575"/>
    </location>
</feature>
<dbReference type="FunFam" id="4.10.1080.10:FF:000004">
    <property type="entry name" value="Cartilage oligomeric matrix protein"/>
    <property type="match status" value="1"/>
</dbReference>
<keyword evidence="7 9" id="KW-1015">Disulfide bond</keyword>
<reference evidence="16" key="1">
    <citation type="journal article" date="2021" name="Genome Biol. Evol.">
        <title>A High-Quality Reference Genome for a Parasitic Bivalve with Doubly Uniparental Inheritance (Bivalvia: Unionida).</title>
        <authorList>
            <person name="Smith C.H."/>
        </authorList>
    </citation>
    <scope>NUCLEOTIDE SEQUENCE</scope>
    <source>
        <strain evidence="16">CHS0354</strain>
    </source>
</reference>
<evidence type="ECO:0000256" key="1">
    <source>
        <dbReference type="ARBA" id="ARBA00009456"/>
    </source>
</evidence>
<dbReference type="Gene3D" id="4.10.1080.10">
    <property type="entry name" value="TSP type-3 repeat"/>
    <property type="match status" value="2"/>
</dbReference>
<dbReference type="SMART" id="SM00181">
    <property type="entry name" value="EGF"/>
    <property type="match status" value="6"/>
</dbReference>
<dbReference type="InterPro" id="IPR003367">
    <property type="entry name" value="Thrombospondin_3-like_rpt"/>
</dbReference>
<feature type="compositionally biased region" description="Acidic residues" evidence="12">
    <location>
        <begin position="685"/>
        <end position="704"/>
    </location>
</feature>
<feature type="compositionally biased region" description="Basic and acidic residues" evidence="12">
    <location>
        <begin position="741"/>
        <end position="750"/>
    </location>
</feature>
<dbReference type="InterPro" id="IPR028974">
    <property type="entry name" value="TSP_type-3_rpt"/>
</dbReference>
<evidence type="ECO:0000313" key="17">
    <source>
        <dbReference type="Proteomes" id="UP001195483"/>
    </source>
</evidence>
<feature type="disulfide bond" evidence="9">
    <location>
        <begin position="500"/>
        <end position="517"/>
    </location>
</feature>
<feature type="domain" description="TSP C-terminal" evidence="15">
    <location>
        <begin position="798"/>
        <end position="1012"/>
    </location>
</feature>
<dbReference type="PROSITE" id="PS51234">
    <property type="entry name" value="TSP3"/>
    <property type="match status" value="3"/>
</dbReference>
<keyword evidence="3 13" id="KW-0732">Signal</keyword>
<keyword evidence="2 9" id="KW-0245">EGF-like domain</keyword>
<accession>A0AAE0TCH8</accession>
<feature type="region of interest" description="Disordered" evidence="12">
    <location>
        <begin position="587"/>
        <end position="666"/>
    </location>
</feature>
<dbReference type="EMBL" id="JAEAOA010002232">
    <property type="protein sequence ID" value="KAK3607880.1"/>
    <property type="molecule type" value="Genomic_DNA"/>
</dbReference>
<dbReference type="InterPro" id="IPR008859">
    <property type="entry name" value="Thrombospondin_C"/>
</dbReference>
<feature type="compositionally biased region" description="Acidic residues" evidence="12">
    <location>
        <begin position="626"/>
        <end position="648"/>
    </location>
</feature>
<gene>
    <name evidence="16" type="ORF">CHS0354_038311</name>
</gene>
<comment type="caution">
    <text evidence="9">Lacks conserved residue(s) required for the propagation of feature annotation.</text>
</comment>
<dbReference type="Gene3D" id="2.10.25.10">
    <property type="entry name" value="Laminin"/>
    <property type="match status" value="6"/>
</dbReference>
<evidence type="ECO:0000256" key="2">
    <source>
        <dbReference type="ARBA" id="ARBA00022536"/>
    </source>
</evidence>
<comment type="caution">
    <text evidence="16">The sequence shown here is derived from an EMBL/GenBank/DDBJ whole genome shotgun (WGS) entry which is preliminary data.</text>
</comment>
<evidence type="ECO:0000256" key="7">
    <source>
        <dbReference type="ARBA" id="ARBA00023157"/>
    </source>
</evidence>
<proteinExistence type="inferred from homology"/>
<keyword evidence="17" id="KW-1185">Reference proteome</keyword>
<feature type="domain" description="EGF-like" evidence="14">
    <location>
        <begin position="391"/>
        <end position="429"/>
    </location>
</feature>
<dbReference type="PANTHER" id="PTHR10199">
    <property type="entry name" value="THROMBOSPONDIN"/>
    <property type="match status" value="1"/>
</dbReference>
<dbReference type="Pfam" id="PF12947">
    <property type="entry name" value="EGF_3"/>
    <property type="match status" value="1"/>
</dbReference>
<keyword evidence="11" id="KW-0175">Coiled coil</keyword>
<evidence type="ECO:0000256" key="13">
    <source>
        <dbReference type="SAM" id="SignalP"/>
    </source>
</evidence>
<feature type="region of interest" description="Disordered" evidence="12">
    <location>
        <begin position="681"/>
        <end position="778"/>
    </location>
</feature>
<evidence type="ECO:0000256" key="8">
    <source>
        <dbReference type="ARBA" id="ARBA00023180"/>
    </source>
</evidence>
<comment type="similarity">
    <text evidence="1">Belongs to the thrombospondin family.</text>
</comment>
<dbReference type="PROSITE" id="PS01186">
    <property type="entry name" value="EGF_2"/>
    <property type="match status" value="1"/>
</dbReference>
<dbReference type="GO" id="GO:0005509">
    <property type="term" value="F:calcium ion binding"/>
    <property type="evidence" value="ECO:0007669"/>
    <property type="project" value="UniProtKB-UniRule"/>
</dbReference>
<evidence type="ECO:0000313" key="16">
    <source>
        <dbReference type="EMBL" id="KAK3607880.1"/>
    </source>
</evidence>
<dbReference type="SMART" id="SM00179">
    <property type="entry name" value="EGF_CA"/>
    <property type="match status" value="6"/>
</dbReference>
<keyword evidence="5 10" id="KW-0106">Calcium</keyword>
<dbReference type="SUPFAM" id="SSF49899">
    <property type="entry name" value="Concanavalin A-like lectins/glucanases"/>
    <property type="match status" value="1"/>
</dbReference>
<dbReference type="CDD" id="cd00054">
    <property type="entry name" value="EGF_CA"/>
    <property type="match status" value="2"/>
</dbReference>
<dbReference type="FunFam" id="2.60.120.200:FF:000002">
    <property type="entry name" value="Thrombospondin 3"/>
    <property type="match status" value="1"/>
</dbReference>
<evidence type="ECO:0000256" key="9">
    <source>
        <dbReference type="PROSITE-ProRule" id="PRU00076"/>
    </source>
</evidence>
<dbReference type="FunFam" id="2.10.25.10:FF:000025">
    <property type="entry name" value="Thrombospondin 3"/>
    <property type="match status" value="1"/>
</dbReference>
<dbReference type="PROSITE" id="PS01187">
    <property type="entry name" value="EGF_CA"/>
    <property type="match status" value="2"/>
</dbReference>
<dbReference type="FunFam" id="2.10.25.10:FF:000027">
    <property type="entry name" value="Thrombospondin 3"/>
    <property type="match status" value="1"/>
</dbReference>
<keyword evidence="8" id="KW-0325">Glycoprotein</keyword>
<dbReference type="InterPro" id="IPR013320">
    <property type="entry name" value="ConA-like_dom_sf"/>
</dbReference>
<dbReference type="AlphaFoldDB" id="A0AAE0TCH8"/>
<evidence type="ECO:0000256" key="5">
    <source>
        <dbReference type="ARBA" id="ARBA00022837"/>
    </source>
</evidence>
<evidence type="ECO:0000256" key="6">
    <source>
        <dbReference type="ARBA" id="ARBA00022889"/>
    </source>
</evidence>
<feature type="signal peptide" evidence="13">
    <location>
        <begin position="1"/>
        <end position="20"/>
    </location>
</feature>
<feature type="compositionally biased region" description="Acidic residues" evidence="12">
    <location>
        <begin position="565"/>
        <end position="575"/>
    </location>
</feature>
<evidence type="ECO:0008006" key="18">
    <source>
        <dbReference type="Google" id="ProtNLM"/>
    </source>
</evidence>
<feature type="repeat" description="TSP type-3" evidence="10">
    <location>
        <begin position="626"/>
        <end position="661"/>
    </location>
</feature>
<dbReference type="InterPro" id="IPR017897">
    <property type="entry name" value="Thrombospondin_3_rpt"/>
</dbReference>
<feature type="region of interest" description="Disordered" evidence="12">
    <location>
        <begin position="189"/>
        <end position="211"/>
    </location>
</feature>
<keyword evidence="4" id="KW-0677">Repeat</keyword>
<reference evidence="16" key="2">
    <citation type="journal article" date="2021" name="Genome Biol. Evol.">
        <title>Developing a high-quality reference genome for a parasitic bivalve with doubly uniparental inheritance (Bivalvia: Unionida).</title>
        <authorList>
            <person name="Smith C.H."/>
        </authorList>
    </citation>
    <scope>NUCLEOTIDE SEQUENCE</scope>
    <source>
        <strain evidence="16">CHS0354</strain>
        <tissue evidence="16">Mantle</tissue>
    </source>
</reference>
<dbReference type="InterPro" id="IPR018097">
    <property type="entry name" value="EGF_Ca-bd_CS"/>
</dbReference>
<dbReference type="Pfam" id="PF02412">
    <property type="entry name" value="TSP_3"/>
    <property type="match status" value="5"/>
</dbReference>
<dbReference type="GO" id="GO:0005576">
    <property type="term" value="C:extracellular region"/>
    <property type="evidence" value="ECO:0007669"/>
    <property type="project" value="InterPro"/>
</dbReference>
<dbReference type="InterPro" id="IPR049883">
    <property type="entry name" value="NOTCH1_EGF-like"/>
</dbReference>
<dbReference type="InterPro" id="IPR001881">
    <property type="entry name" value="EGF-like_Ca-bd_dom"/>
</dbReference>
<feature type="repeat" description="TSP type-3" evidence="10">
    <location>
        <begin position="723"/>
        <end position="758"/>
    </location>
</feature>
<protein>
    <recommendedName>
        <fullName evidence="18">Thrombospondin</fullName>
    </recommendedName>
</protein>
<dbReference type="SUPFAM" id="SSF57196">
    <property type="entry name" value="EGF/Laminin"/>
    <property type="match status" value="2"/>
</dbReference>
<evidence type="ECO:0000259" key="15">
    <source>
        <dbReference type="PROSITE" id="PS51236"/>
    </source>
</evidence>
<dbReference type="PROSITE" id="PS50026">
    <property type="entry name" value="EGF_3"/>
    <property type="match status" value="2"/>
</dbReference>
<dbReference type="Pfam" id="PF05735">
    <property type="entry name" value="TSP_C"/>
    <property type="match status" value="1"/>
</dbReference>
<sequence length="1041" mass="115529">MMDKISFVIMHIFIFRFGFGQFRVQQVDTSEIGNAFILNSELFLVGRVSPLKVREGSETILRAENSDIRTHFIVYWDFREPKVVVQVRSRDGREYNINFPLRFLSRQTDSRFLMHFSDLPSASNGLRLYLDCQLVGEDSSEVPIRESMLGNLLVEKSSDYNLYSQVNLDTMLRVQGCQIQETVDERQTQTRSSTATNVRVTGPGSNSFNSAPGSETLWHSMAQSVRDLTYAVRQLQREIEMQTRETRDMRDLLRQCDMCRSARAPPATRITCADNPCYVGVRCQETEQSYRCGACPGGYYGNGVRCVKIPTCADDPCFPNVRCYDTPNGYRCGPCPHGLTGDGSRYGCRTVRITCDSSPCFQGVQCQDTPDGFLCGPCPAGYSGNGTTCVDLDECAYHNPCDNTTRCINLSPGFRCTDCPPGFHSEHTVLGVGFESARRLKQVCQDVDECLSNNGGCVPDSVCHNTKGSYYCGQCREGYVGNQTHGCKIQTNICPDLTECHEFARCVRWRGIESFVCQCQVGYAGDGLLCGRDTDIDGTPDEDIRCTERRCRKDNCPTTPNSGQEDADGDGIGDACDIDIDNDGILNNPDNCPFTKNPDQKDTEGDPDKSGDACDNCPSIPNPDQTDTDDDGSGDTCDVDIDDDDIPNDIDNCPKVFNPDQNDTDKDSFGDACDNCPNDINIDQGDSDNDLVGDACDTNDDEDSDGHQDNQDNCRSIPNADQIDTDKDGMGDACDEDDDNDGVRDSKDNCPLRPNSNQEDLNGDGVGDICAEDSDGDGHKDPFDVCPDNGDLYATDFRAFQTVILDPIGDSQIDPNWIILNEGAEIVQTMNSDPGIAISYNGFSGVDFSGTFFVNTDVDDDYAGLIFSYQDSASFYTVMWKKARQTYWHATPFRAVAEPGIQLKLVKSKTGPGEVLRNALWHTGDTKDQVKLLWKDPRNIGWKEKTAYRWELIHRPHIGLIRVLFFEETRLVADSGNIYDTTLRGGRLGVFCFSQEMVIWSDLVYRCNDFVPEALFEDGAAPLDVDEVPEVDISSSIEPTK</sequence>
<dbReference type="FunFam" id="4.10.1080.10:FF:000001">
    <property type="entry name" value="Thrombospondin 3"/>
    <property type="match status" value="1"/>
</dbReference>
<feature type="chain" id="PRO_5042261615" description="Thrombospondin" evidence="13">
    <location>
        <begin position="21"/>
        <end position="1041"/>
    </location>
</feature>
<evidence type="ECO:0000259" key="14">
    <source>
        <dbReference type="PROSITE" id="PS50026"/>
    </source>
</evidence>
<evidence type="ECO:0000256" key="10">
    <source>
        <dbReference type="PROSITE-ProRule" id="PRU00634"/>
    </source>
</evidence>
<dbReference type="PROSITE" id="PS51236">
    <property type="entry name" value="TSP_CTER"/>
    <property type="match status" value="1"/>
</dbReference>
<dbReference type="Gene3D" id="2.60.120.200">
    <property type="match status" value="1"/>
</dbReference>
<feature type="compositionally biased region" description="Basic and acidic residues" evidence="12">
    <location>
        <begin position="598"/>
        <end position="612"/>
    </location>
</feature>